<dbReference type="Gene3D" id="1.20.140.160">
    <property type="match status" value="1"/>
</dbReference>
<evidence type="ECO:0000313" key="2">
    <source>
        <dbReference type="EMBL" id="KAF1086339.1"/>
    </source>
</evidence>
<comment type="caution">
    <text evidence="2">The sequence shown here is derived from an EMBL/GenBank/DDBJ whole genome shotgun (WGS) entry which is preliminary data.</text>
</comment>
<sequence>MGAKEYLSQALWLDQRINSKLELLETLRALAMKVSVNLTEEKVSGGKNTKSHMENTIAKIVDLEKEINRDINRLVGVKAEIMDTISQVDDPICQLLLEMRYVNGWSWEAVAGELRFDRSWISRLHGSALKEIEKKMKHASKSNKKQ</sequence>
<dbReference type="OrthoDB" id="3242975at2"/>
<dbReference type="EMBL" id="LSRS01000001">
    <property type="protein sequence ID" value="KAF1086339.1"/>
    <property type="molecule type" value="Genomic_DNA"/>
</dbReference>
<name>A0A9D3AZW6_9FIRM</name>
<keyword evidence="3" id="KW-1185">Reference proteome</keyword>
<keyword evidence="1" id="KW-0175">Coiled coil</keyword>
<dbReference type="Proteomes" id="UP000798488">
    <property type="component" value="Unassembled WGS sequence"/>
</dbReference>
<reference evidence="2" key="1">
    <citation type="submission" date="2016-02" db="EMBL/GenBank/DDBJ databases">
        <title>Draft Genome Sequence of Sporotomaculum syntrophicum Strain FB, a Syntrophic Benzoate Degrader.</title>
        <authorList>
            <person name="Nobu M.K."/>
            <person name="Narihiro T."/>
            <person name="Qiu Y.-L."/>
            <person name="Ohashi A."/>
            <person name="Liu W.-T."/>
            <person name="Yuji S."/>
        </authorList>
    </citation>
    <scope>NUCLEOTIDE SEQUENCE</scope>
    <source>
        <strain evidence="2">FB</strain>
    </source>
</reference>
<feature type="coiled-coil region" evidence="1">
    <location>
        <begin position="53"/>
        <end position="80"/>
    </location>
</feature>
<dbReference type="SUPFAM" id="SSF88659">
    <property type="entry name" value="Sigma3 and sigma4 domains of RNA polymerase sigma factors"/>
    <property type="match status" value="1"/>
</dbReference>
<dbReference type="InterPro" id="IPR013324">
    <property type="entry name" value="RNA_pol_sigma_r3/r4-like"/>
</dbReference>
<organism evidence="2 3">
    <name type="scientific">Sporotomaculum syntrophicum</name>
    <dbReference type="NCBI Taxonomy" id="182264"/>
    <lineage>
        <taxon>Bacteria</taxon>
        <taxon>Bacillati</taxon>
        <taxon>Bacillota</taxon>
        <taxon>Clostridia</taxon>
        <taxon>Eubacteriales</taxon>
        <taxon>Desulfallaceae</taxon>
        <taxon>Sporotomaculum</taxon>
    </lineage>
</organism>
<proteinExistence type="predicted"/>
<dbReference type="RefSeq" id="WP_161820509.1">
    <property type="nucleotide sequence ID" value="NZ_LSRS01000001.1"/>
</dbReference>
<evidence type="ECO:0000256" key="1">
    <source>
        <dbReference type="SAM" id="Coils"/>
    </source>
</evidence>
<gene>
    <name evidence="2" type="ORF">SPSYN_00057</name>
</gene>
<dbReference type="Pfam" id="PF07374">
    <property type="entry name" value="DUF1492"/>
    <property type="match status" value="1"/>
</dbReference>
<evidence type="ECO:0000313" key="3">
    <source>
        <dbReference type="Proteomes" id="UP000798488"/>
    </source>
</evidence>
<evidence type="ECO:0008006" key="4">
    <source>
        <dbReference type="Google" id="ProtNLM"/>
    </source>
</evidence>
<dbReference type="InterPro" id="IPR010861">
    <property type="entry name" value="DUF1492"/>
</dbReference>
<dbReference type="AlphaFoldDB" id="A0A9D3AZW6"/>
<protein>
    <recommendedName>
        <fullName evidence="4">RNA polymerase sigma-70 region 4 domain-containing protein</fullName>
    </recommendedName>
</protein>
<accession>A0A9D3AZW6</accession>